<evidence type="ECO:0000256" key="5">
    <source>
        <dbReference type="PIRSR" id="PIRSR000343-2"/>
    </source>
</evidence>
<protein>
    <submittedName>
        <fullName evidence="6">Heme oxygenase</fullName>
    </submittedName>
</protein>
<organism evidence="6 7">
    <name type="scientific">Stella humosa</name>
    <dbReference type="NCBI Taxonomy" id="94"/>
    <lineage>
        <taxon>Bacteria</taxon>
        <taxon>Pseudomonadati</taxon>
        <taxon>Pseudomonadota</taxon>
        <taxon>Alphaproteobacteria</taxon>
        <taxon>Rhodospirillales</taxon>
        <taxon>Stellaceae</taxon>
        <taxon>Stella</taxon>
    </lineage>
</organism>
<dbReference type="GO" id="GO:0042167">
    <property type="term" value="P:heme catabolic process"/>
    <property type="evidence" value="ECO:0007669"/>
    <property type="project" value="TreeGrafter"/>
</dbReference>
<evidence type="ECO:0000256" key="3">
    <source>
        <dbReference type="ARBA" id="ARBA00023004"/>
    </source>
</evidence>
<dbReference type="Pfam" id="PF01126">
    <property type="entry name" value="Heme_oxygenase"/>
    <property type="match status" value="1"/>
</dbReference>
<evidence type="ECO:0000256" key="1">
    <source>
        <dbReference type="ARBA" id="ARBA00022617"/>
    </source>
</evidence>
<keyword evidence="7" id="KW-1185">Reference proteome</keyword>
<keyword evidence="2 5" id="KW-0479">Metal-binding</keyword>
<dbReference type="EMBL" id="RJKX01000014">
    <property type="protein sequence ID" value="ROP90628.1"/>
    <property type="molecule type" value="Genomic_DNA"/>
</dbReference>
<proteinExistence type="predicted"/>
<dbReference type="CDD" id="cd19165">
    <property type="entry name" value="HemeO"/>
    <property type="match status" value="1"/>
</dbReference>
<dbReference type="RefSeq" id="WP_123690035.1">
    <property type="nucleotide sequence ID" value="NZ_AP019700.1"/>
</dbReference>
<dbReference type="GO" id="GO:0006979">
    <property type="term" value="P:response to oxidative stress"/>
    <property type="evidence" value="ECO:0007669"/>
    <property type="project" value="TreeGrafter"/>
</dbReference>
<evidence type="ECO:0000313" key="6">
    <source>
        <dbReference type="EMBL" id="ROP90628.1"/>
    </source>
</evidence>
<sequence>MNAEAPGLALALRQGTADLHRRAEQAGIVRAILAGQVQRHGYALYLRNLLPAYQALERGLDSHRAAPGLAPLALPQLYRAGAIMRDLDVLTGAGWADELPLLPAGAAYAAAVDAAAAGDGAGLAGHAYTRYLGDLSGGRIMARLLAAVPGIGPAAMQFHRFPEIPDIGAFKDAYRAGLDRLGRRLADPGRVVAAARAAFAHNIELAEAVGAAASAAD</sequence>
<dbReference type="InterPro" id="IPR016084">
    <property type="entry name" value="Haem_Oase-like_multi-hlx"/>
</dbReference>
<dbReference type="GO" id="GO:0020037">
    <property type="term" value="F:heme binding"/>
    <property type="evidence" value="ECO:0007669"/>
    <property type="project" value="TreeGrafter"/>
</dbReference>
<keyword evidence="1 4" id="KW-0349">Heme</keyword>
<dbReference type="OrthoDB" id="5493802at2"/>
<dbReference type="PANTHER" id="PTHR10720">
    <property type="entry name" value="HEME OXYGENASE"/>
    <property type="match status" value="1"/>
</dbReference>
<dbReference type="GO" id="GO:0004392">
    <property type="term" value="F:heme oxygenase (decyclizing) activity"/>
    <property type="evidence" value="ECO:0007669"/>
    <property type="project" value="InterPro"/>
</dbReference>
<dbReference type="InterPro" id="IPR016053">
    <property type="entry name" value="Haem_Oase-like"/>
</dbReference>
<feature type="binding site" description="axial binding residue" evidence="5">
    <location>
        <position position="20"/>
    </location>
    <ligand>
        <name>heme b</name>
        <dbReference type="ChEBI" id="CHEBI:60344"/>
    </ligand>
    <ligandPart>
        <name>Fe</name>
        <dbReference type="ChEBI" id="CHEBI:18248"/>
    </ligandPart>
</feature>
<gene>
    <name evidence="6" type="ORF">EDC65_2480</name>
</gene>
<dbReference type="GO" id="GO:0006788">
    <property type="term" value="P:heme oxidation"/>
    <property type="evidence" value="ECO:0007669"/>
    <property type="project" value="InterPro"/>
</dbReference>
<evidence type="ECO:0000256" key="4">
    <source>
        <dbReference type="PIRSR" id="PIRSR000343-1"/>
    </source>
</evidence>
<dbReference type="InterPro" id="IPR002051">
    <property type="entry name" value="Haem_Oase"/>
</dbReference>
<accession>A0A3N1LIG3</accession>
<feature type="binding site" evidence="4">
    <location>
        <position position="13"/>
    </location>
    <ligand>
        <name>heme b</name>
        <dbReference type="ChEBI" id="CHEBI:60344"/>
    </ligand>
</feature>
<evidence type="ECO:0000313" key="7">
    <source>
        <dbReference type="Proteomes" id="UP000278222"/>
    </source>
</evidence>
<dbReference type="GO" id="GO:0046872">
    <property type="term" value="F:metal ion binding"/>
    <property type="evidence" value="ECO:0007669"/>
    <property type="project" value="UniProtKB-KW"/>
</dbReference>
<dbReference type="AlphaFoldDB" id="A0A3N1LIG3"/>
<dbReference type="Proteomes" id="UP000278222">
    <property type="component" value="Unassembled WGS sequence"/>
</dbReference>
<dbReference type="SUPFAM" id="SSF48613">
    <property type="entry name" value="Heme oxygenase-like"/>
    <property type="match status" value="1"/>
</dbReference>
<comment type="caution">
    <text evidence="6">The sequence shown here is derived from an EMBL/GenBank/DDBJ whole genome shotgun (WGS) entry which is preliminary data.</text>
</comment>
<keyword evidence="3 5" id="KW-0408">Iron</keyword>
<evidence type="ECO:0000256" key="2">
    <source>
        <dbReference type="ARBA" id="ARBA00022723"/>
    </source>
</evidence>
<name>A0A3N1LIG3_9PROT</name>
<feature type="binding site" evidence="4">
    <location>
        <position position="175"/>
    </location>
    <ligand>
        <name>heme b</name>
        <dbReference type="ChEBI" id="CHEBI:60344"/>
    </ligand>
</feature>
<dbReference type="PRINTS" id="PR00088">
    <property type="entry name" value="HAEMOXYGNASE"/>
</dbReference>
<reference evidence="6 7" key="1">
    <citation type="submission" date="2018-11" db="EMBL/GenBank/DDBJ databases">
        <title>Genomic Encyclopedia of Type Strains, Phase IV (KMG-IV): sequencing the most valuable type-strain genomes for metagenomic binning, comparative biology and taxonomic classification.</title>
        <authorList>
            <person name="Goeker M."/>
        </authorList>
    </citation>
    <scope>NUCLEOTIDE SEQUENCE [LARGE SCALE GENOMIC DNA]</scope>
    <source>
        <strain evidence="6 7">DSM 5900</strain>
    </source>
</reference>
<dbReference type="PANTHER" id="PTHR10720:SF0">
    <property type="entry name" value="HEME OXYGENASE"/>
    <property type="match status" value="1"/>
</dbReference>
<feature type="binding site" evidence="4">
    <location>
        <position position="128"/>
    </location>
    <ligand>
        <name>heme b</name>
        <dbReference type="ChEBI" id="CHEBI:60344"/>
    </ligand>
</feature>
<dbReference type="Gene3D" id="1.20.910.10">
    <property type="entry name" value="Heme oxygenase-like"/>
    <property type="match status" value="1"/>
</dbReference>
<dbReference type="PIRSF" id="PIRSF000343">
    <property type="entry name" value="Haem_Oase"/>
    <property type="match status" value="1"/>
</dbReference>